<evidence type="ECO:0008006" key="3">
    <source>
        <dbReference type="Google" id="ProtNLM"/>
    </source>
</evidence>
<accession>A0A101JGF1</accession>
<proteinExistence type="predicted"/>
<dbReference type="PROSITE" id="PS51257">
    <property type="entry name" value="PROKAR_LIPOPROTEIN"/>
    <property type="match status" value="1"/>
</dbReference>
<dbReference type="OrthoDB" id="4350224at2"/>
<dbReference type="EMBL" id="LLZH01000307">
    <property type="protein sequence ID" value="KUL26341.1"/>
    <property type="molecule type" value="Genomic_DNA"/>
</dbReference>
<protein>
    <recommendedName>
        <fullName evidence="3">Lipoprotein</fullName>
    </recommendedName>
</protein>
<sequence>MSLRGPVAAMTAVAVLLAGCDAGEPGGDVTTLSAPDVLERATAALAAAGSFRVRGMLQEGTLAVGYDLKRSGADSLGVFEDGETEFARLVIDGQEYFRLGEEFLATKIGVAEAHGYADRLPDSWVRYDSHRDDGLAKASSVFDVERWFTNGGRLTKSDPPAVGQQQVIKLYGVGDVADGGTLAVAIEGEPLPQELIPARGGHLWFSEFGADFPEVTAPGADEIIEIPV</sequence>
<comment type="caution">
    <text evidence="1">The sequence shown here is derived from an EMBL/GenBank/DDBJ whole genome shotgun (WGS) entry which is preliminary data.</text>
</comment>
<organism evidence="1 2">
    <name type="scientific">Actinoplanes awajinensis subsp. mycoplanecinus</name>
    <dbReference type="NCBI Taxonomy" id="135947"/>
    <lineage>
        <taxon>Bacteria</taxon>
        <taxon>Bacillati</taxon>
        <taxon>Actinomycetota</taxon>
        <taxon>Actinomycetes</taxon>
        <taxon>Micromonosporales</taxon>
        <taxon>Micromonosporaceae</taxon>
        <taxon>Actinoplanes</taxon>
    </lineage>
</organism>
<dbReference type="RefSeq" id="WP_067702391.1">
    <property type="nucleotide sequence ID" value="NZ_LLZH01000307.1"/>
</dbReference>
<evidence type="ECO:0000313" key="2">
    <source>
        <dbReference type="Proteomes" id="UP000053244"/>
    </source>
</evidence>
<reference evidence="1 2" key="1">
    <citation type="submission" date="2015-10" db="EMBL/GenBank/DDBJ databases">
        <authorList>
            <person name="Gilbert D.G."/>
        </authorList>
    </citation>
    <scope>NUCLEOTIDE SEQUENCE [LARGE SCALE GENOMIC DNA]</scope>
    <source>
        <strain evidence="1 2">NRRL B-16712</strain>
    </source>
</reference>
<name>A0A101JGF1_9ACTN</name>
<gene>
    <name evidence="1" type="ORF">ADL15_38795</name>
</gene>
<dbReference type="Proteomes" id="UP000053244">
    <property type="component" value="Unassembled WGS sequence"/>
</dbReference>
<evidence type="ECO:0000313" key="1">
    <source>
        <dbReference type="EMBL" id="KUL26341.1"/>
    </source>
</evidence>
<keyword evidence="2" id="KW-1185">Reference proteome</keyword>
<dbReference type="AlphaFoldDB" id="A0A101JGF1"/>